<feature type="domain" description="UDP-glucose/GDP-mannose dehydrogenase C-terminal" evidence="8">
    <location>
        <begin position="319"/>
        <end position="423"/>
    </location>
</feature>
<evidence type="ECO:0000256" key="2">
    <source>
        <dbReference type="ARBA" id="ARBA00006601"/>
    </source>
</evidence>
<accession>A0ABV3Y0R2</accession>
<dbReference type="SUPFAM" id="SSF51735">
    <property type="entry name" value="NAD(P)-binding Rossmann-fold domains"/>
    <property type="match status" value="1"/>
</dbReference>
<protein>
    <recommendedName>
        <fullName evidence="3 7">UDP-glucose 6-dehydrogenase</fullName>
        <ecNumber evidence="3 7">1.1.1.22</ecNumber>
    </recommendedName>
</protein>
<dbReference type="Pfam" id="PF00984">
    <property type="entry name" value="UDPG_MGDP_dh"/>
    <property type="match status" value="1"/>
</dbReference>
<dbReference type="SUPFAM" id="SSF48179">
    <property type="entry name" value="6-phosphogluconate dehydrogenase C-terminal domain-like"/>
    <property type="match status" value="1"/>
</dbReference>
<evidence type="ECO:0000256" key="6">
    <source>
        <dbReference type="ARBA" id="ARBA00047473"/>
    </source>
</evidence>
<dbReference type="InterPro" id="IPR008927">
    <property type="entry name" value="6-PGluconate_DH-like_C_sf"/>
</dbReference>
<dbReference type="EMBL" id="JBFSHR010000006">
    <property type="protein sequence ID" value="MEX6428825.1"/>
    <property type="molecule type" value="Genomic_DNA"/>
</dbReference>
<dbReference type="Pfam" id="PF03720">
    <property type="entry name" value="UDPG_MGDP_dh_C"/>
    <property type="match status" value="1"/>
</dbReference>
<dbReference type="EC" id="1.1.1.22" evidence="3 7"/>
<comment type="pathway">
    <text evidence="1">Nucleotide-sugar biosynthesis; UDP-alpha-D-glucuronate biosynthesis; UDP-alpha-D-glucuronate from UDP-alpha-D-glucose: step 1/1.</text>
</comment>
<dbReference type="Pfam" id="PF03721">
    <property type="entry name" value="UDPG_MGDP_dh_N"/>
    <property type="match status" value="1"/>
</dbReference>
<comment type="catalytic activity">
    <reaction evidence="6 7">
        <text>UDP-alpha-D-glucose + 2 NAD(+) + H2O = UDP-alpha-D-glucuronate + 2 NADH + 3 H(+)</text>
        <dbReference type="Rhea" id="RHEA:23596"/>
        <dbReference type="ChEBI" id="CHEBI:15377"/>
        <dbReference type="ChEBI" id="CHEBI:15378"/>
        <dbReference type="ChEBI" id="CHEBI:57540"/>
        <dbReference type="ChEBI" id="CHEBI:57945"/>
        <dbReference type="ChEBI" id="CHEBI:58052"/>
        <dbReference type="ChEBI" id="CHEBI:58885"/>
        <dbReference type="EC" id="1.1.1.22"/>
    </reaction>
</comment>
<evidence type="ECO:0000313" key="9">
    <source>
        <dbReference type="EMBL" id="MEX6428825.1"/>
    </source>
</evidence>
<dbReference type="PANTHER" id="PTHR43750:SF3">
    <property type="entry name" value="UDP-GLUCOSE 6-DEHYDROGENASE TUAD"/>
    <property type="match status" value="1"/>
</dbReference>
<sequence>MRIAVIGLGYVGLVTAASLSDTGHHVIGYDADTEKLESLWNAEIPFFEPGLAQLVAKNVDRETLSFSSTLDTAIQDREIIFIAVGTPPGSDGSADLTNIYQVIDSLGQLLDRAVTIVIKSTVPVGTNQAIDHTLNSLLKSRGLQLSCDIVSNPEFLREGNALYDVAHPDRIVIGARSRRAFDTMRELYSPSQFTCPVLEMEPASAELSKYAANAFLASRISFVNELSRLADAVGADIEQISIALGTDDRIGPHFLRAGLGYGGSCFPKDILSLQHMFREQGIDSALTNSIQQVNSEQRNFFATKAIRHFGDAIDGSTIALWGLTFKPDTDDMREAPSLELAQLLLKAGAALRLYDPVLNAAIRERFPDDSQLEFADDMYEAVRGADAVVLVTEWIEFAEPDFSKLRGLMRTPVLFDGRNLWDPAVARSEGFTYYGVGRP</sequence>
<organism evidence="9 10">
    <name type="scientific">Ferrimicrobium acidiphilum</name>
    <dbReference type="NCBI Taxonomy" id="121039"/>
    <lineage>
        <taxon>Bacteria</taxon>
        <taxon>Bacillati</taxon>
        <taxon>Actinomycetota</taxon>
        <taxon>Acidimicrobiia</taxon>
        <taxon>Acidimicrobiales</taxon>
        <taxon>Acidimicrobiaceae</taxon>
        <taxon>Ferrimicrobium</taxon>
    </lineage>
</organism>
<dbReference type="InterPro" id="IPR014027">
    <property type="entry name" value="UDP-Glc/GDP-Man_DH_C"/>
</dbReference>
<evidence type="ECO:0000313" key="10">
    <source>
        <dbReference type="Proteomes" id="UP001560267"/>
    </source>
</evidence>
<dbReference type="SMART" id="SM00984">
    <property type="entry name" value="UDPG_MGDP_dh_C"/>
    <property type="match status" value="1"/>
</dbReference>
<dbReference type="InterPro" id="IPR017476">
    <property type="entry name" value="UDP-Glc/GDP-Man"/>
</dbReference>
<dbReference type="PIRSF" id="PIRSF000124">
    <property type="entry name" value="UDPglc_GDPman_dh"/>
    <property type="match status" value="1"/>
</dbReference>
<dbReference type="Gene3D" id="3.40.50.720">
    <property type="entry name" value="NAD(P)-binding Rossmann-like Domain"/>
    <property type="match status" value="2"/>
</dbReference>
<dbReference type="InterPro" id="IPR001732">
    <property type="entry name" value="UDP-Glc/GDP-Man_DH_N"/>
</dbReference>
<evidence type="ECO:0000256" key="7">
    <source>
        <dbReference type="PIRNR" id="PIRNR000124"/>
    </source>
</evidence>
<evidence type="ECO:0000256" key="4">
    <source>
        <dbReference type="ARBA" id="ARBA00023002"/>
    </source>
</evidence>
<dbReference type="SUPFAM" id="SSF52413">
    <property type="entry name" value="UDP-glucose/GDP-mannose dehydrogenase C-terminal domain"/>
    <property type="match status" value="1"/>
</dbReference>
<dbReference type="InterPro" id="IPR014026">
    <property type="entry name" value="UDP-Glc/GDP-Man_DH_dimer"/>
</dbReference>
<dbReference type="InterPro" id="IPR036291">
    <property type="entry name" value="NAD(P)-bd_dom_sf"/>
</dbReference>
<dbReference type="PIRSF" id="PIRSF500134">
    <property type="entry name" value="UDPglc_DH_bac"/>
    <property type="match status" value="1"/>
</dbReference>
<name>A0ABV3Y0R2_9ACTN</name>
<reference evidence="9 10" key="1">
    <citation type="submission" date="2024-07" db="EMBL/GenBank/DDBJ databases">
        <title>Draft Genome Sequence of Ferrimicrobium acidiphilum Strain YE2023, Isolated from a Pulp of Bioleach Reactor.</title>
        <authorList>
            <person name="Elkina Y.A."/>
            <person name="Bulaeva A.G."/>
            <person name="Beletsky A.V."/>
            <person name="Mardanov A.V."/>
        </authorList>
    </citation>
    <scope>NUCLEOTIDE SEQUENCE [LARGE SCALE GENOMIC DNA]</scope>
    <source>
        <strain evidence="9 10">YE2023</strain>
    </source>
</reference>
<dbReference type="NCBIfam" id="TIGR03026">
    <property type="entry name" value="NDP-sugDHase"/>
    <property type="match status" value="1"/>
</dbReference>
<evidence type="ECO:0000256" key="5">
    <source>
        <dbReference type="ARBA" id="ARBA00023027"/>
    </source>
</evidence>
<evidence type="ECO:0000256" key="1">
    <source>
        <dbReference type="ARBA" id="ARBA00004701"/>
    </source>
</evidence>
<keyword evidence="5 7" id="KW-0520">NAD</keyword>
<comment type="caution">
    <text evidence="9">The sequence shown here is derived from an EMBL/GenBank/DDBJ whole genome shotgun (WGS) entry which is preliminary data.</text>
</comment>
<comment type="similarity">
    <text evidence="2 7">Belongs to the UDP-glucose/GDP-mannose dehydrogenase family.</text>
</comment>
<keyword evidence="4 7" id="KW-0560">Oxidoreductase</keyword>
<dbReference type="InterPro" id="IPR036220">
    <property type="entry name" value="UDP-Glc/GDP-Man_DH_C_sf"/>
</dbReference>
<evidence type="ECO:0000259" key="8">
    <source>
        <dbReference type="SMART" id="SM00984"/>
    </source>
</evidence>
<dbReference type="PANTHER" id="PTHR43750">
    <property type="entry name" value="UDP-GLUCOSE 6-DEHYDROGENASE TUAD"/>
    <property type="match status" value="1"/>
</dbReference>
<proteinExistence type="inferred from homology"/>
<gene>
    <name evidence="9" type="ORF">AB6A68_03095</name>
</gene>
<dbReference type="InterPro" id="IPR028357">
    <property type="entry name" value="UDPglc_DH_bac"/>
</dbReference>
<evidence type="ECO:0000256" key="3">
    <source>
        <dbReference type="ARBA" id="ARBA00012954"/>
    </source>
</evidence>
<dbReference type="GO" id="GO:0016491">
    <property type="term" value="F:oxidoreductase activity"/>
    <property type="evidence" value="ECO:0007669"/>
    <property type="project" value="UniProtKB-KW"/>
</dbReference>
<dbReference type="Gene3D" id="1.20.5.100">
    <property type="entry name" value="Cytochrome c1, transmembrane anchor, C-terminal"/>
    <property type="match status" value="1"/>
</dbReference>
<dbReference type="RefSeq" id="WP_369084229.1">
    <property type="nucleotide sequence ID" value="NZ_JBFSHR010000006.1"/>
</dbReference>
<keyword evidence="10" id="KW-1185">Reference proteome</keyword>
<dbReference type="Proteomes" id="UP001560267">
    <property type="component" value="Unassembled WGS sequence"/>
</dbReference>